<dbReference type="PANTHER" id="PTHR11003">
    <property type="entry name" value="POTASSIUM CHANNEL, SUBFAMILY K"/>
    <property type="match status" value="1"/>
</dbReference>
<dbReference type="FunCoup" id="A0A0D1Y0Q2">
    <property type="interactions" value="10"/>
</dbReference>
<evidence type="ECO:0000256" key="5">
    <source>
        <dbReference type="ARBA" id="ARBA00023065"/>
    </source>
</evidence>
<keyword evidence="3 9" id="KW-0812">Transmembrane</keyword>
<keyword evidence="7" id="KW-0407">Ion channel</keyword>
<dbReference type="Pfam" id="PF07885">
    <property type="entry name" value="Ion_trans_2"/>
    <property type="match status" value="2"/>
</dbReference>
<dbReference type="VEuPathDB" id="FungiDB:PV09_00606"/>
<keyword evidence="5" id="KW-0406">Ion transport</keyword>
<keyword evidence="12" id="KW-1185">Reference proteome</keyword>
<feature type="transmembrane region" description="Helical" evidence="9">
    <location>
        <begin position="278"/>
        <end position="300"/>
    </location>
</feature>
<name>A0A0D1Y0Q2_9PEZI</name>
<dbReference type="STRING" id="253628.A0A0D1Y0Q2"/>
<dbReference type="SUPFAM" id="SSF81324">
    <property type="entry name" value="Voltage-gated potassium channels"/>
    <property type="match status" value="2"/>
</dbReference>
<evidence type="ECO:0000256" key="8">
    <source>
        <dbReference type="SAM" id="MobiDB-lite"/>
    </source>
</evidence>
<feature type="region of interest" description="Disordered" evidence="8">
    <location>
        <begin position="1"/>
        <end position="49"/>
    </location>
</feature>
<dbReference type="GO" id="GO:0015271">
    <property type="term" value="F:outward rectifier potassium channel activity"/>
    <property type="evidence" value="ECO:0007669"/>
    <property type="project" value="TreeGrafter"/>
</dbReference>
<dbReference type="GO" id="GO:0030322">
    <property type="term" value="P:stabilization of membrane potential"/>
    <property type="evidence" value="ECO:0007669"/>
    <property type="project" value="TreeGrafter"/>
</dbReference>
<dbReference type="PANTHER" id="PTHR11003:SF342">
    <property type="entry name" value="OUTWARD-RECTIFIER POTASSIUM CHANNEL TOK1"/>
    <property type="match status" value="1"/>
</dbReference>
<feature type="transmembrane region" description="Helical" evidence="9">
    <location>
        <begin position="537"/>
        <end position="553"/>
    </location>
</feature>
<dbReference type="RefSeq" id="XP_016218520.1">
    <property type="nucleotide sequence ID" value="XM_016353367.1"/>
</dbReference>
<feature type="region of interest" description="Disordered" evidence="8">
    <location>
        <begin position="805"/>
        <end position="843"/>
    </location>
</feature>
<dbReference type="Proteomes" id="UP000053259">
    <property type="component" value="Unassembled WGS sequence"/>
</dbReference>
<protein>
    <recommendedName>
        <fullName evidence="10">Potassium channel domain-containing protein</fullName>
    </recommendedName>
</protein>
<feature type="transmembrane region" description="Helical" evidence="9">
    <location>
        <begin position="504"/>
        <end position="525"/>
    </location>
</feature>
<evidence type="ECO:0000256" key="6">
    <source>
        <dbReference type="ARBA" id="ARBA00023136"/>
    </source>
</evidence>
<reference evidence="11 12" key="1">
    <citation type="submission" date="2015-01" db="EMBL/GenBank/DDBJ databases">
        <title>The Genome Sequence of Ochroconis gallopava CBS43764.</title>
        <authorList>
            <consortium name="The Broad Institute Genomics Platform"/>
            <person name="Cuomo C."/>
            <person name="de Hoog S."/>
            <person name="Gorbushina A."/>
            <person name="Stielow B."/>
            <person name="Teixiera M."/>
            <person name="Abouelleil A."/>
            <person name="Chapman S.B."/>
            <person name="Priest M."/>
            <person name="Young S.K."/>
            <person name="Wortman J."/>
            <person name="Nusbaum C."/>
            <person name="Birren B."/>
        </authorList>
    </citation>
    <scope>NUCLEOTIDE SEQUENCE [LARGE SCALE GENOMIC DNA]</scope>
    <source>
        <strain evidence="11 12">CBS 43764</strain>
    </source>
</reference>
<organism evidence="11 12">
    <name type="scientific">Verruconis gallopava</name>
    <dbReference type="NCBI Taxonomy" id="253628"/>
    <lineage>
        <taxon>Eukaryota</taxon>
        <taxon>Fungi</taxon>
        <taxon>Dikarya</taxon>
        <taxon>Ascomycota</taxon>
        <taxon>Pezizomycotina</taxon>
        <taxon>Dothideomycetes</taxon>
        <taxon>Pleosporomycetidae</taxon>
        <taxon>Venturiales</taxon>
        <taxon>Sympoventuriaceae</taxon>
        <taxon>Verruconis</taxon>
    </lineage>
</organism>
<feature type="transmembrane region" description="Helical" evidence="9">
    <location>
        <begin position="565"/>
        <end position="582"/>
    </location>
</feature>
<comment type="subcellular location">
    <subcellularLocation>
        <location evidence="1">Membrane</location>
        <topology evidence="1">Multi-pass membrane protein</topology>
    </subcellularLocation>
</comment>
<feature type="domain" description="Potassium channel" evidence="10">
    <location>
        <begin position="284"/>
        <end position="365"/>
    </location>
</feature>
<dbReference type="GO" id="GO:0005886">
    <property type="term" value="C:plasma membrane"/>
    <property type="evidence" value="ECO:0007669"/>
    <property type="project" value="TreeGrafter"/>
</dbReference>
<feature type="transmembrane region" description="Helical" evidence="9">
    <location>
        <begin position="235"/>
        <end position="258"/>
    </location>
</feature>
<dbReference type="InterPro" id="IPR003280">
    <property type="entry name" value="2pore_dom_K_chnl"/>
</dbReference>
<gene>
    <name evidence="11" type="ORF">PV09_00606</name>
</gene>
<keyword evidence="4 9" id="KW-1133">Transmembrane helix</keyword>
<evidence type="ECO:0000256" key="4">
    <source>
        <dbReference type="ARBA" id="ARBA00022989"/>
    </source>
</evidence>
<evidence type="ECO:0000256" key="3">
    <source>
        <dbReference type="ARBA" id="ARBA00022692"/>
    </source>
</evidence>
<evidence type="ECO:0000256" key="2">
    <source>
        <dbReference type="ARBA" id="ARBA00022448"/>
    </source>
</evidence>
<evidence type="ECO:0000256" key="1">
    <source>
        <dbReference type="ARBA" id="ARBA00004141"/>
    </source>
</evidence>
<evidence type="ECO:0000256" key="9">
    <source>
        <dbReference type="SAM" id="Phobius"/>
    </source>
</evidence>
<dbReference type="AlphaFoldDB" id="A0A0D1Y0Q2"/>
<evidence type="ECO:0000259" key="10">
    <source>
        <dbReference type="Pfam" id="PF07885"/>
    </source>
</evidence>
<dbReference type="OrthoDB" id="297496at2759"/>
<feature type="transmembrane region" description="Helical" evidence="9">
    <location>
        <begin position="110"/>
        <end position="140"/>
    </location>
</feature>
<dbReference type="GeneID" id="27308579"/>
<keyword evidence="2" id="KW-0813">Transport</keyword>
<feature type="transmembrane region" description="Helical" evidence="9">
    <location>
        <begin position="167"/>
        <end position="188"/>
    </location>
</feature>
<evidence type="ECO:0000256" key="7">
    <source>
        <dbReference type="ARBA" id="ARBA00023303"/>
    </source>
</evidence>
<dbReference type="EMBL" id="KN847530">
    <property type="protein sequence ID" value="KIW08651.1"/>
    <property type="molecule type" value="Genomic_DNA"/>
</dbReference>
<proteinExistence type="predicted"/>
<feature type="transmembrane region" description="Helical" evidence="9">
    <location>
        <begin position="195"/>
        <end position="223"/>
    </location>
</feature>
<evidence type="ECO:0000313" key="11">
    <source>
        <dbReference type="EMBL" id="KIW08651.1"/>
    </source>
</evidence>
<dbReference type="FunFam" id="1.10.287.70:FF:000182">
    <property type="entry name" value="Outward-rectifier potassium channel TOK1"/>
    <property type="match status" value="1"/>
</dbReference>
<dbReference type="GO" id="GO:0022841">
    <property type="term" value="F:potassium ion leak channel activity"/>
    <property type="evidence" value="ECO:0007669"/>
    <property type="project" value="TreeGrafter"/>
</dbReference>
<dbReference type="InterPro" id="IPR013099">
    <property type="entry name" value="K_chnl_dom"/>
</dbReference>
<dbReference type="Gene3D" id="1.10.287.70">
    <property type="match status" value="2"/>
</dbReference>
<feature type="region of interest" description="Disordered" evidence="8">
    <location>
        <begin position="61"/>
        <end position="80"/>
    </location>
</feature>
<feature type="domain" description="Potassium channel" evidence="10">
    <location>
        <begin position="516"/>
        <end position="589"/>
    </location>
</feature>
<dbReference type="InParanoid" id="A0A0D1Y0Q2"/>
<evidence type="ECO:0000313" key="12">
    <source>
        <dbReference type="Proteomes" id="UP000053259"/>
    </source>
</evidence>
<keyword evidence="6 9" id="KW-0472">Membrane</keyword>
<dbReference type="HOGENOM" id="CLU_013394_1_0_1"/>
<feature type="compositionally biased region" description="Basic and acidic residues" evidence="8">
    <location>
        <begin position="69"/>
        <end position="80"/>
    </location>
</feature>
<accession>A0A0D1Y0Q2</accession>
<sequence length="843" mass="96092">MDGEIEPAARTTIHKDNKNDRNEDDEDGEKDGTKDGINGNQQPSEMIDPDYVRRVDFEAHGKQAIQPRSTEDNALRKSDSDVSLNGGFSWVKTWWKFRMRGFDDDLERDWWFASTAIPLLSATVAPLANVLSIAALVTYWREDLSDGNGGVLPELQGTPFRDPRWCYWLNVVSLICGFIGNIFLLFNFTGRVRYIVALPASIVFFYLATGILTAITLCMHIYFAPVAPYETYTQGFWYAVIATIFYFLISMLLMINMLGYFLGHYPQQFDLTDSQRTLILQTMLFFIWLAGGSAVFSHVMTTDVDGDGPWNFVNSLYFCDVTILTVGFGDMYPNNNVSRGLVFPYSVGGIIFLGLVISSISKFASELSEDKVIKKHVERTRNRTVSQAISEPEEIERITSRADAVVSHGGQHVKISGPLNPRRLLNISENIGLSVYNRQDHKNIALHQRRRSSASHIPHPVRRRTKLFDAATYQAKKLVILRDEKDRFNAMRMIEEQTQRFKRWYALFLSVSSFSLLWVVGAIVFWQCEKGAQDMTYFQALYFCYVSLLTIGYGDLAPKSNPGRCFFVVWSLIAVPTMTILINDLGATVISSFKKGTFRFADFTLLPKKGVWREWLESHPKIFRYLQRRKEEREMKKRIKEGMKFPGEYNGGLIDVDAEAAGLRPDLETLSREVEDDVERKHTESEEVLARRLAVAIRSVAADLKSEPPKRYSFEEWAEITRLIRFTSHGDDLAIEEEEEGILEWDWLGENSPMMVGQSEPEFVLDRLCESLGRYMRRVERAKKKLHIGEGINLNRSDDIDEILEQQDKQAMDGPAADEVVVEDENSSSRDLRASGGNGVDLA</sequence>
<feature type="transmembrane region" description="Helical" evidence="9">
    <location>
        <begin position="342"/>
        <end position="365"/>
    </location>
</feature>